<dbReference type="AlphaFoldDB" id="A0A0B9A9S0"/>
<evidence type="ECO:0000256" key="2">
    <source>
        <dbReference type="RuleBase" id="RU000363"/>
    </source>
</evidence>
<keyword evidence="4" id="KW-1185">Reference proteome</keyword>
<dbReference type="PRINTS" id="PR00081">
    <property type="entry name" value="GDHRDH"/>
</dbReference>
<evidence type="ECO:0000256" key="1">
    <source>
        <dbReference type="ARBA" id="ARBA00006484"/>
    </source>
</evidence>
<dbReference type="Proteomes" id="UP000031338">
    <property type="component" value="Unassembled WGS sequence"/>
</dbReference>
<proteinExistence type="inferred from homology"/>
<dbReference type="PANTHER" id="PTHR42760">
    <property type="entry name" value="SHORT-CHAIN DEHYDROGENASES/REDUCTASES FAMILY MEMBER"/>
    <property type="match status" value="1"/>
</dbReference>
<dbReference type="InterPro" id="IPR002347">
    <property type="entry name" value="SDR_fam"/>
</dbReference>
<dbReference type="PRINTS" id="PR00080">
    <property type="entry name" value="SDRFAMILY"/>
</dbReference>
<dbReference type="PANTHER" id="PTHR42760:SF135">
    <property type="entry name" value="BLL7886 PROTEIN"/>
    <property type="match status" value="1"/>
</dbReference>
<dbReference type="Gene3D" id="3.40.50.720">
    <property type="entry name" value="NAD(P)-binding Rossmann-like Domain"/>
    <property type="match status" value="1"/>
</dbReference>
<sequence length="241" mass="24007">MVASAIRNGLEGVFDTMRSVIVTGGFGVLGRAVAQAFRDNGDKVARIDFAPSAPDANPGGLDIGGVDLTDAAAAAAAVEQVKAALGGIAVLVNVAGGFVWQTLADGGPETWARMFAMNATTCVTMTKAALPTLSATPGAAIVNIGAGSALVASGGMGAYAASKQAVHKLTESLAAELAGTDCTVNAVLPSIIDTPTNRADMPDADFSQWVQPASLAKVIVFLASPGARNLSGALIPVSRGG</sequence>
<dbReference type="EMBL" id="JRVC01000010">
    <property type="protein sequence ID" value="KHS46075.1"/>
    <property type="molecule type" value="Genomic_DNA"/>
</dbReference>
<dbReference type="Pfam" id="PF00106">
    <property type="entry name" value="adh_short"/>
    <property type="match status" value="1"/>
</dbReference>
<reference evidence="3 4" key="1">
    <citation type="submission" date="2014-10" db="EMBL/GenBank/DDBJ databases">
        <title>Draft genome sequence of Novosphingobium subterraneum DSM 12447.</title>
        <authorList>
            <person name="Gan H.M."/>
            <person name="Gan H.Y."/>
            <person name="Savka M.A."/>
        </authorList>
    </citation>
    <scope>NUCLEOTIDE SEQUENCE [LARGE SCALE GENOMIC DNA]</scope>
    <source>
        <strain evidence="3 4">DSM 12447</strain>
    </source>
</reference>
<organism evidence="3 4">
    <name type="scientific">Novosphingobium subterraneum</name>
    <dbReference type="NCBI Taxonomy" id="48936"/>
    <lineage>
        <taxon>Bacteria</taxon>
        <taxon>Pseudomonadati</taxon>
        <taxon>Pseudomonadota</taxon>
        <taxon>Alphaproteobacteria</taxon>
        <taxon>Sphingomonadales</taxon>
        <taxon>Sphingomonadaceae</taxon>
        <taxon>Novosphingobium</taxon>
    </lineage>
</organism>
<name>A0A0B9A9S0_9SPHN</name>
<dbReference type="GO" id="GO:0030497">
    <property type="term" value="P:fatty acid elongation"/>
    <property type="evidence" value="ECO:0007669"/>
    <property type="project" value="TreeGrafter"/>
</dbReference>
<accession>A0A0B9A9S0</accession>
<protein>
    <submittedName>
        <fullName evidence="3">Short-chain dehydrogenase/reductase SDR</fullName>
    </submittedName>
</protein>
<gene>
    <name evidence="3" type="ORF">NJ75_02336</name>
</gene>
<dbReference type="PATRIC" id="fig|48936.3.peg.2348"/>
<comment type="caution">
    <text evidence="3">The sequence shown here is derived from an EMBL/GenBank/DDBJ whole genome shotgun (WGS) entry which is preliminary data.</text>
</comment>
<evidence type="ECO:0000313" key="3">
    <source>
        <dbReference type="EMBL" id="KHS46075.1"/>
    </source>
</evidence>
<dbReference type="STRING" id="48936.NJ75_02336"/>
<dbReference type="SUPFAM" id="SSF51735">
    <property type="entry name" value="NAD(P)-binding Rossmann-fold domains"/>
    <property type="match status" value="1"/>
</dbReference>
<dbReference type="InterPro" id="IPR036291">
    <property type="entry name" value="NAD(P)-bd_dom_sf"/>
</dbReference>
<dbReference type="GO" id="GO:0016616">
    <property type="term" value="F:oxidoreductase activity, acting on the CH-OH group of donors, NAD or NADP as acceptor"/>
    <property type="evidence" value="ECO:0007669"/>
    <property type="project" value="TreeGrafter"/>
</dbReference>
<evidence type="ECO:0000313" key="4">
    <source>
        <dbReference type="Proteomes" id="UP000031338"/>
    </source>
</evidence>
<comment type="similarity">
    <text evidence="1 2">Belongs to the short-chain dehydrogenases/reductases (SDR) family.</text>
</comment>